<dbReference type="Proteomes" id="UP001066276">
    <property type="component" value="Chromosome 4_2"/>
</dbReference>
<evidence type="ECO:0000256" key="1">
    <source>
        <dbReference type="SAM" id="MobiDB-lite"/>
    </source>
</evidence>
<feature type="compositionally biased region" description="Basic residues" evidence="1">
    <location>
        <begin position="74"/>
        <end position="84"/>
    </location>
</feature>
<keyword evidence="3" id="KW-1185">Reference proteome</keyword>
<reference evidence="2" key="1">
    <citation type="journal article" date="2022" name="bioRxiv">
        <title>Sequencing and chromosome-scale assembly of the giantPleurodeles waltlgenome.</title>
        <authorList>
            <person name="Brown T."/>
            <person name="Elewa A."/>
            <person name="Iarovenko S."/>
            <person name="Subramanian E."/>
            <person name="Araus A.J."/>
            <person name="Petzold A."/>
            <person name="Susuki M."/>
            <person name="Suzuki K.-i.T."/>
            <person name="Hayashi T."/>
            <person name="Toyoda A."/>
            <person name="Oliveira C."/>
            <person name="Osipova E."/>
            <person name="Leigh N.D."/>
            <person name="Simon A."/>
            <person name="Yun M.H."/>
        </authorList>
    </citation>
    <scope>NUCLEOTIDE SEQUENCE</scope>
    <source>
        <strain evidence="2">20211129_DDA</strain>
        <tissue evidence="2">Liver</tissue>
    </source>
</reference>
<name>A0AAV7SNL2_PLEWA</name>
<accession>A0AAV7SNL2</accession>
<dbReference type="AlphaFoldDB" id="A0AAV7SNL2"/>
<comment type="caution">
    <text evidence="2">The sequence shown here is derived from an EMBL/GenBank/DDBJ whole genome shotgun (WGS) entry which is preliminary data.</text>
</comment>
<feature type="region of interest" description="Disordered" evidence="1">
    <location>
        <begin position="66"/>
        <end position="99"/>
    </location>
</feature>
<dbReference type="EMBL" id="JANPWB010000008">
    <property type="protein sequence ID" value="KAJ1165648.1"/>
    <property type="molecule type" value="Genomic_DNA"/>
</dbReference>
<proteinExistence type="predicted"/>
<gene>
    <name evidence="2" type="ORF">NDU88_006065</name>
</gene>
<protein>
    <submittedName>
        <fullName evidence="2">Uncharacterized protein</fullName>
    </submittedName>
</protein>
<evidence type="ECO:0000313" key="3">
    <source>
        <dbReference type="Proteomes" id="UP001066276"/>
    </source>
</evidence>
<sequence length="99" mass="11361">MTYRAWDAEVRIAVVVDEVGLLRNNHKKLVKRVKETELKPDTIDPTVQDLTRNCLNIEKDLKVLTGRLEDRGPRKSRGPKRQTFRGRLAAKTVLQGRPS</sequence>
<evidence type="ECO:0000313" key="2">
    <source>
        <dbReference type="EMBL" id="KAJ1165648.1"/>
    </source>
</evidence>
<organism evidence="2 3">
    <name type="scientific">Pleurodeles waltl</name>
    <name type="common">Iberian ribbed newt</name>
    <dbReference type="NCBI Taxonomy" id="8319"/>
    <lineage>
        <taxon>Eukaryota</taxon>
        <taxon>Metazoa</taxon>
        <taxon>Chordata</taxon>
        <taxon>Craniata</taxon>
        <taxon>Vertebrata</taxon>
        <taxon>Euteleostomi</taxon>
        <taxon>Amphibia</taxon>
        <taxon>Batrachia</taxon>
        <taxon>Caudata</taxon>
        <taxon>Salamandroidea</taxon>
        <taxon>Salamandridae</taxon>
        <taxon>Pleurodelinae</taxon>
        <taxon>Pleurodeles</taxon>
    </lineage>
</organism>